<dbReference type="InterPro" id="IPR023393">
    <property type="entry name" value="START-like_dom_sf"/>
</dbReference>
<dbReference type="SUPFAM" id="SSF55961">
    <property type="entry name" value="Bet v1-like"/>
    <property type="match status" value="1"/>
</dbReference>
<comment type="caution">
    <text evidence="3">The sequence shown here is derived from an EMBL/GenBank/DDBJ whole genome shotgun (WGS) entry which is preliminary data.</text>
</comment>
<proteinExistence type="inferred from homology"/>
<feature type="domain" description="Activator of Hsp90 ATPase homologue 1/2-like C-terminal" evidence="2">
    <location>
        <begin position="17"/>
        <end position="132"/>
    </location>
</feature>
<evidence type="ECO:0000313" key="3">
    <source>
        <dbReference type="EMBL" id="NYD36428.1"/>
    </source>
</evidence>
<dbReference type="Gene3D" id="3.30.530.20">
    <property type="match status" value="1"/>
</dbReference>
<dbReference type="Pfam" id="PF08327">
    <property type="entry name" value="AHSA1"/>
    <property type="match status" value="1"/>
</dbReference>
<evidence type="ECO:0000259" key="2">
    <source>
        <dbReference type="Pfam" id="PF08327"/>
    </source>
</evidence>
<dbReference type="EMBL" id="JACCBN010000001">
    <property type="protein sequence ID" value="NYD36428.1"/>
    <property type="molecule type" value="Genomic_DNA"/>
</dbReference>
<sequence length="146" mass="15732">MTAPAEDLVVRRTFPDPVEDLWSAITESDRMGRWIGTWTGDPTTGTVSFTMTGEVDAGGEVDDPVDAVIEVCEPPHRLVVLLPSGGTAWHLDLTVRAHGTGSELVLVQRVDGTIPREDLAAGWTWYLARLAAAQSGEPMPPWEPAG</sequence>
<name>A0A7Y9J5R1_9PSEU</name>
<reference evidence="3 4" key="1">
    <citation type="submission" date="2020-07" db="EMBL/GenBank/DDBJ databases">
        <title>Sequencing the genomes of 1000 actinobacteria strains.</title>
        <authorList>
            <person name="Klenk H.-P."/>
        </authorList>
    </citation>
    <scope>NUCLEOTIDE SEQUENCE [LARGE SCALE GENOMIC DNA]</scope>
    <source>
        <strain evidence="3 4">DSM 45772</strain>
    </source>
</reference>
<accession>A0A7Y9J5R1</accession>
<dbReference type="InterPro" id="IPR013538">
    <property type="entry name" value="ASHA1/2-like_C"/>
</dbReference>
<comment type="similarity">
    <text evidence="1">Belongs to the AHA1 family.</text>
</comment>
<organism evidence="3 4">
    <name type="scientific">Actinomycetospora corticicola</name>
    <dbReference type="NCBI Taxonomy" id="663602"/>
    <lineage>
        <taxon>Bacteria</taxon>
        <taxon>Bacillati</taxon>
        <taxon>Actinomycetota</taxon>
        <taxon>Actinomycetes</taxon>
        <taxon>Pseudonocardiales</taxon>
        <taxon>Pseudonocardiaceae</taxon>
        <taxon>Actinomycetospora</taxon>
    </lineage>
</organism>
<gene>
    <name evidence="3" type="ORF">BJ983_002530</name>
</gene>
<dbReference type="Proteomes" id="UP000535890">
    <property type="component" value="Unassembled WGS sequence"/>
</dbReference>
<evidence type="ECO:0000256" key="1">
    <source>
        <dbReference type="ARBA" id="ARBA00006817"/>
    </source>
</evidence>
<keyword evidence="4" id="KW-1185">Reference proteome</keyword>
<evidence type="ECO:0000313" key="4">
    <source>
        <dbReference type="Proteomes" id="UP000535890"/>
    </source>
</evidence>
<dbReference type="RefSeq" id="WP_343054086.1">
    <property type="nucleotide sequence ID" value="NZ_BAABHP010000021.1"/>
</dbReference>
<protein>
    <submittedName>
        <fullName evidence="3">Uncharacterized protein YndB with AHSA1/START domain</fullName>
    </submittedName>
</protein>
<dbReference type="AlphaFoldDB" id="A0A7Y9J5R1"/>